<dbReference type="InterPro" id="IPR036898">
    <property type="entry name" value="RNA_pol_Rpb7-like_N_sf"/>
</dbReference>
<name>A0A218X6N6_PUNGR</name>
<dbReference type="GO" id="GO:0005736">
    <property type="term" value="C:RNA polymerase I complex"/>
    <property type="evidence" value="ECO:0007669"/>
    <property type="project" value="TreeGrafter"/>
</dbReference>
<dbReference type="GO" id="GO:0006362">
    <property type="term" value="P:transcription elongation by RNA polymerase I"/>
    <property type="evidence" value="ECO:0007669"/>
    <property type="project" value="TreeGrafter"/>
</dbReference>
<evidence type="ECO:0000256" key="2">
    <source>
        <dbReference type="ARBA" id="ARBA00022478"/>
    </source>
</evidence>
<keyword evidence="3 5" id="KW-0804">Transcription</keyword>
<dbReference type="Proteomes" id="UP000197138">
    <property type="component" value="Unassembled WGS sequence"/>
</dbReference>
<sequence>MFGPRLQHLEVPISNSKSPLLGFLFSLSPVPGHSCLPGLGFGMEGLKVSDANLVVYVHPSKSRRVSQAILRELSSLLFKFHEVFDGVVLAYDVEIVDKIAKILPGIHPYFGVRLNAKLLLFSPKPNMLVEGKVVKLTQESIHIIVLGFASAVIISEDIREDFRYKNKNGKELYRSRSQKHHSIKVGTMIRFMVKSMDEEILHIYGSLLPAHTGSISWLDKNSTEISTTDSRKRVNESRGLLEGQATKELTPINNMITKSKKRRIVEEP</sequence>
<dbReference type="GO" id="GO:0006352">
    <property type="term" value="P:DNA-templated transcription initiation"/>
    <property type="evidence" value="ECO:0007669"/>
    <property type="project" value="UniProtKB-UniRule"/>
</dbReference>
<gene>
    <name evidence="6" type="ORF">CDL15_Pgr006936</name>
</gene>
<evidence type="ECO:0000313" key="7">
    <source>
        <dbReference type="Proteomes" id="UP000197138"/>
    </source>
</evidence>
<comment type="caution">
    <text evidence="6">The sequence shown here is derived from an EMBL/GenBank/DDBJ whole genome shotgun (WGS) entry which is preliminary data.</text>
</comment>
<dbReference type="AlphaFoldDB" id="A0A218X6N6"/>
<comment type="subcellular location">
    <subcellularLocation>
        <location evidence="1 5">Nucleus</location>
    </subcellularLocation>
</comment>
<dbReference type="PANTHER" id="PTHR12709">
    <property type="entry name" value="DNA-DIRECTED RNA POLYMERASE II, III"/>
    <property type="match status" value="1"/>
</dbReference>
<evidence type="ECO:0000256" key="4">
    <source>
        <dbReference type="ARBA" id="ARBA00023242"/>
    </source>
</evidence>
<evidence type="ECO:0000256" key="1">
    <source>
        <dbReference type="ARBA" id="ARBA00004123"/>
    </source>
</evidence>
<proteinExistence type="predicted"/>
<evidence type="ECO:0000313" key="6">
    <source>
        <dbReference type="EMBL" id="OWM80905.1"/>
    </source>
</evidence>
<evidence type="ECO:0000256" key="5">
    <source>
        <dbReference type="RuleBase" id="RU369086"/>
    </source>
</evidence>
<dbReference type="PANTHER" id="PTHR12709:SF5">
    <property type="entry name" value="DNA-DIRECTED RNA POLYMERASE I SUBUNIT RPA43"/>
    <property type="match status" value="1"/>
</dbReference>
<comment type="function">
    <text evidence="5">DNA-dependent RNA polymerase which catalyzes the transcription of DNA into RNA using the four ribonucleoside triphosphates as substrates.</text>
</comment>
<dbReference type="FunFam" id="3.30.1490.120:FF:000006">
    <property type="entry name" value="DNA-directed RNA polymerase"/>
    <property type="match status" value="1"/>
</dbReference>
<reference evidence="7" key="1">
    <citation type="journal article" date="2017" name="Plant J.">
        <title>The pomegranate (Punica granatum L.) genome and the genomics of punicalagin biosynthesis.</title>
        <authorList>
            <person name="Qin G."/>
            <person name="Xu C."/>
            <person name="Ming R."/>
            <person name="Tang H."/>
            <person name="Guyot R."/>
            <person name="Kramer E.M."/>
            <person name="Hu Y."/>
            <person name="Yi X."/>
            <person name="Qi Y."/>
            <person name="Xu X."/>
            <person name="Gao Z."/>
            <person name="Pan H."/>
            <person name="Jian J."/>
            <person name="Tian Y."/>
            <person name="Yue Z."/>
            <person name="Xu Y."/>
        </authorList>
    </citation>
    <scope>NUCLEOTIDE SEQUENCE [LARGE SCALE GENOMIC DNA]</scope>
    <source>
        <strain evidence="7">cv. Dabenzi</strain>
    </source>
</reference>
<dbReference type="Gene3D" id="3.30.1490.120">
    <property type="entry name" value="RNA polymerase Rpb7-like, N-terminal domain"/>
    <property type="match status" value="1"/>
</dbReference>
<keyword evidence="4 5" id="KW-0539">Nucleus</keyword>
<dbReference type="EMBL" id="MTKT01002214">
    <property type="protein sequence ID" value="OWM80905.1"/>
    <property type="molecule type" value="Genomic_DNA"/>
</dbReference>
<accession>A0A218X6N6</accession>
<protein>
    <recommendedName>
        <fullName evidence="5">DNA-directed RNA polymerase subunit</fullName>
    </recommendedName>
</protein>
<dbReference type="InterPro" id="IPR045113">
    <property type="entry name" value="Rpb7-like"/>
</dbReference>
<dbReference type="Gene3D" id="2.40.50.1060">
    <property type="match status" value="1"/>
</dbReference>
<evidence type="ECO:0000256" key="3">
    <source>
        <dbReference type="ARBA" id="ARBA00023163"/>
    </source>
</evidence>
<organism evidence="6 7">
    <name type="scientific">Punica granatum</name>
    <name type="common">Pomegranate</name>
    <dbReference type="NCBI Taxonomy" id="22663"/>
    <lineage>
        <taxon>Eukaryota</taxon>
        <taxon>Viridiplantae</taxon>
        <taxon>Streptophyta</taxon>
        <taxon>Embryophyta</taxon>
        <taxon>Tracheophyta</taxon>
        <taxon>Spermatophyta</taxon>
        <taxon>Magnoliopsida</taxon>
        <taxon>eudicotyledons</taxon>
        <taxon>Gunneridae</taxon>
        <taxon>Pentapetalae</taxon>
        <taxon>rosids</taxon>
        <taxon>malvids</taxon>
        <taxon>Myrtales</taxon>
        <taxon>Lythraceae</taxon>
        <taxon>Punica</taxon>
    </lineage>
</organism>
<keyword evidence="2 5" id="KW-0240">DNA-directed RNA polymerase</keyword>